<accession>A0ABV7L3T4</accession>
<dbReference type="InterPro" id="IPR020751">
    <property type="entry name" value="aa-tRNA-synth_I_codon-bd_sub2"/>
</dbReference>
<comment type="catalytic activity">
    <reaction evidence="8">
        <text>tRNA(Glu) + L-glutamate + ATP = L-glutamyl-tRNA(Glu) + AMP + diphosphate</text>
        <dbReference type="Rhea" id="RHEA:23540"/>
        <dbReference type="Rhea" id="RHEA-COMP:9663"/>
        <dbReference type="Rhea" id="RHEA-COMP:9680"/>
        <dbReference type="ChEBI" id="CHEBI:29985"/>
        <dbReference type="ChEBI" id="CHEBI:30616"/>
        <dbReference type="ChEBI" id="CHEBI:33019"/>
        <dbReference type="ChEBI" id="CHEBI:78442"/>
        <dbReference type="ChEBI" id="CHEBI:78520"/>
        <dbReference type="ChEBI" id="CHEBI:456215"/>
        <dbReference type="EC" id="6.1.1.17"/>
    </reaction>
</comment>
<dbReference type="HAMAP" id="MF_00022">
    <property type="entry name" value="Glu_tRNA_synth_type1"/>
    <property type="match status" value="1"/>
</dbReference>
<comment type="function">
    <text evidence="8">Catalyzes the attachment of glutamate to tRNA(Glu) in a two-step reaction: glutamate is first activated by ATP to form Glu-AMP and then transferred to the acceptor end of tRNA(Glu).</text>
</comment>
<dbReference type="PANTHER" id="PTHR43311">
    <property type="entry name" value="GLUTAMATE--TRNA LIGASE"/>
    <property type="match status" value="1"/>
</dbReference>
<keyword evidence="5 8" id="KW-0067">ATP-binding</keyword>
<keyword evidence="3 8" id="KW-0436">Ligase</keyword>
<comment type="subunit">
    <text evidence="8">Monomer.</text>
</comment>
<comment type="caution">
    <text evidence="8">Lacks conserved residue(s) required for the propagation of feature annotation.</text>
</comment>
<keyword evidence="12" id="KW-1185">Reference proteome</keyword>
<keyword evidence="2 8" id="KW-0963">Cytoplasm</keyword>
<dbReference type="InterPro" id="IPR049940">
    <property type="entry name" value="GluQ/Sye"/>
</dbReference>
<evidence type="ECO:0000256" key="6">
    <source>
        <dbReference type="ARBA" id="ARBA00022917"/>
    </source>
</evidence>
<evidence type="ECO:0000313" key="12">
    <source>
        <dbReference type="Proteomes" id="UP001595528"/>
    </source>
</evidence>
<dbReference type="InterPro" id="IPR008925">
    <property type="entry name" value="aa_tRNA-synth_I_cd-bd_sf"/>
</dbReference>
<protein>
    <recommendedName>
        <fullName evidence="8">Glutamate--tRNA ligase</fullName>
        <ecNumber evidence="8">6.1.1.17</ecNumber>
    </recommendedName>
    <alternativeName>
        <fullName evidence="8">Glutamyl-tRNA synthetase</fullName>
        <shortName evidence="8">GluRS</shortName>
    </alternativeName>
</protein>
<dbReference type="Proteomes" id="UP001595528">
    <property type="component" value="Unassembled WGS sequence"/>
</dbReference>
<dbReference type="InterPro" id="IPR045462">
    <property type="entry name" value="aa-tRNA-synth_I_cd-bd"/>
</dbReference>
<dbReference type="SUPFAM" id="SSF48163">
    <property type="entry name" value="An anticodon-binding domain of class I aminoacyl-tRNA synthetases"/>
    <property type="match status" value="1"/>
</dbReference>
<evidence type="ECO:0000256" key="3">
    <source>
        <dbReference type="ARBA" id="ARBA00022598"/>
    </source>
</evidence>
<dbReference type="EMBL" id="JBHRTR010000031">
    <property type="protein sequence ID" value="MFC3229321.1"/>
    <property type="molecule type" value="Genomic_DNA"/>
</dbReference>
<keyword evidence="4 8" id="KW-0547">Nucleotide-binding</keyword>
<dbReference type="EC" id="6.1.1.17" evidence="8"/>
<sequence>MSVRTRFAPSPTGLLHVGNAKLALVNWLFARQQGGRFLLRLDDTDTERSTPEFAAAIERDLDWLGLRWDERIRQSDRHHLYAAAVARLQADGRLYPCYETPEELERRRRLQRARGAPPVYDRAALKLDAGQRAALEAEGRVPHWRFRLSDGRIGWTDLVRGPVEIDLGSLSDPVLLRADGRPLFTLTAVVDDIETGMTHVVRGEDHVANTAAHVDIFAALGAVPPDFAHLALLVGADGAPLSKRLGGLSLAGLREEGIEPAAVTALLARLGSADPVEPVADLAPLVAGFAFDRLGRAPARFDPAELRALNAQIVHELPFDAVADRLPAGADAAFWEAVRGNLERVADAADWWAVIHQPLDPVIEDAAVTAAAAALLPQGEPAEADWGPWTKAVAAQTGAKGRTLFMPLRLALTGRPHGPELKKVLPLIGRERALARLQGRRA</sequence>
<name>A0ABV7L3T4_9PROT</name>
<evidence type="ECO:0000256" key="4">
    <source>
        <dbReference type="ARBA" id="ARBA00022741"/>
    </source>
</evidence>
<evidence type="ECO:0000256" key="2">
    <source>
        <dbReference type="ARBA" id="ARBA00022490"/>
    </source>
</evidence>
<dbReference type="InterPro" id="IPR000924">
    <property type="entry name" value="Glu/Gln-tRNA-synth"/>
</dbReference>
<organism evidence="11 12">
    <name type="scientific">Marinibaculum pumilum</name>
    <dbReference type="NCBI Taxonomy" id="1766165"/>
    <lineage>
        <taxon>Bacteria</taxon>
        <taxon>Pseudomonadati</taxon>
        <taxon>Pseudomonadota</taxon>
        <taxon>Alphaproteobacteria</taxon>
        <taxon>Rhodospirillales</taxon>
        <taxon>Rhodospirillaceae</taxon>
        <taxon>Marinibaculum</taxon>
    </lineage>
</organism>
<dbReference type="InterPro" id="IPR004527">
    <property type="entry name" value="Glu-tRNA-ligase_bac/mito"/>
</dbReference>
<dbReference type="InterPro" id="IPR020058">
    <property type="entry name" value="Glu/Gln-tRNA-synth_Ib_cat-dom"/>
</dbReference>
<evidence type="ECO:0000259" key="9">
    <source>
        <dbReference type="Pfam" id="PF00749"/>
    </source>
</evidence>
<evidence type="ECO:0000259" key="10">
    <source>
        <dbReference type="Pfam" id="PF19269"/>
    </source>
</evidence>
<dbReference type="RefSeq" id="WP_379903401.1">
    <property type="nucleotide sequence ID" value="NZ_JBHRTR010000031.1"/>
</dbReference>
<dbReference type="SUPFAM" id="SSF52374">
    <property type="entry name" value="Nucleotidylyl transferase"/>
    <property type="match status" value="1"/>
</dbReference>
<feature type="domain" description="Glutamyl/glutaminyl-tRNA synthetase class Ib catalytic" evidence="9">
    <location>
        <begin position="3"/>
        <end position="273"/>
    </location>
</feature>
<gene>
    <name evidence="8 11" type="primary">gltX</name>
    <name evidence="11" type="ORF">ACFOGJ_18890</name>
</gene>
<proteinExistence type="inferred from homology"/>
<comment type="subcellular location">
    <subcellularLocation>
        <location evidence="8">Cytoplasm</location>
    </subcellularLocation>
</comment>
<dbReference type="Pfam" id="PF19269">
    <property type="entry name" value="Anticodon_2"/>
    <property type="match status" value="1"/>
</dbReference>
<feature type="short sequence motif" description="'HIGH' region" evidence="8">
    <location>
        <begin position="9"/>
        <end position="19"/>
    </location>
</feature>
<reference evidence="12" key="1">
    <citation type="journal article" date="2019" name="Int. J. Syst. Evol. Microbiol.">
        <title>The Global Catalogue of Microorganisms (GCM) 10K type strain sequencing project: providing services to taxonomists for standard genome sequencing and annotation.</title>
        <authorList>
            <consortium name="The Broad Institute Genomics Platform"/>
            <consortium name="The Broad Institute Genome Sequencing Center for Infectious Disease"/>
            <person name="Wu L."/>
            <person name="Ma J."/>
        </authorList>
    </citation>
    <scope>NUCLEOTIDE SEQUENCE [LARGE SCALE GENOMIC DNA]</scope>
    <source>
        <strain evidence="12">KCTC 42964</strain>
    </source>
</reference>
<keyword evidence="7 8" id="KW-0030">Aminoacyl-tRNA synthetase</keyword>
<evidence type="ECO:0000256" key="5">
    <source>
        <dbReference type="ARBA" id="ARBA00022840"/>
    </source>
</evidence>
<evidence type="ECO:0000256" key="1">
    <source>
        <dbReference type="ARBA" id="ARBA00007894"/>
    </source>
</evidence>
<comment type="caution">
    <text evidence="11">The sequence shown here is derived from an EMBL/GenBank/DDBJ whole genome shotgun (WGS) entry which is preliminary data.</text>
</comment>
<dbReference type="PRINTS" id="PR00987">
    <property type="entry name" value="TRNASYNTHGLU"/>
</dbReference>
<dbReference type="PANTHER" id="PTHR43311:SF2">
    <property type="entry name" value="GLUTAMATE--TRNA LIGASE, MITOCHONDRIAL-RELATED"/>
    <property type="match status" value="1"/>
</dbReference>
<feature type="short sequence motif" description="'KMSKS' region" evidence="8">
    <location>
        <begin position="240"/>
        <end position="244"/>
    </location>
</feature>
<comment type="similarity">
    <text evidence="1 8">Belongs to the class-I aminoacyl-tRNA synthetase family. Glutamate--tRNA ligase type 1 subfamily.</text>
</comment>
<dbReference type="Pfam" id="PF00749">
    <property type="entry name" value="tRNA-synt_1c"/>
    <property type="match status" value="1"/>
</dbReference>
<dbReference type="NCBIfam" id="TIGR00464">
    <property type="entry name" value="gltX_bact"/>
    <property type="match status" value="1"/>
</dbReference>
<evidence type="ECO:0000256" key="8">
    <source>
        <dbReference type="HAMAP-Rule" id="MF_00022"/>
    </source>
</evidence>
<dbReference type="Gene3D" id="1.10.10.350">
    <property type="match status" value="1"/>
</dbReference>
<dbReference type="InterPro" id="IPR014729">
    <property type="entry name" value="Rossmann-like_a/b/a_fold"/>
</dbReference>
<feature type="domain" description="Aminoacyl-tRNA synthetase class I anticodon-binding" evidence="10">
    <location>
        <begin position="389"/>
        <end position="438"/>
    </location>
</feature>
<dbReference type="InterPro" id="IPR001412">
    <property type="entry name" value="aa-tRNA-synth_I_CS"/>
</dbReference>
<dbReference type="Gene3D" id="3.40.50.620">
    <property type="entry name" value="HUPs"/>
    <property type="match status" value="1"/>
</dbReference>
<dbReference type="PROSITE" id="PS00178">
    <property type="entry name" value="AA_TRNA_LIGASE_I"/>
    <property type="match status" value="1"/>
</dbReference>
<dbReference type="GO" id="GO:0004818">
    <property type="term" value="F:glutamate-tRNA ligase activity"/>
    <property type="evidence" value="ECO:0007669"/>
    <property type="project" value="UniProtKB-EC"/>
</dbReference>
<keyword evidence="6 8" id="KW-0648">Protein biosynthesis</keyword>
<feature type="binding site" evidence="8">
    <location>
        <position position="243"/>
    </location>
    <ligand>
        <name>ATP</name>
        <dbReference type="ChEBI" id="CHEBI:30616"/>
    </ligand>
</feature>
<evidence type="ECO:0000313" key="11">
    <source>
        <dbReference type="EMBL" id="MFC3229321.1"/>
    </source>
</evidence>
<evidence type="ECO:0000256" key="7">
    <source>
        <dbReference type="ARBA" id="ARBA00023146"/>
    </source>
</evidence>